<comment type="caution">
    <text evidence="7">The sequence shown here is derived from an EMBL/GenBank/DDBJ whole genome shotgun (WGS) entry which is preliminary data.</text>
</comment>
<dbReference type="GO" id="GO:0030687">
    <property type="term" value="C:preribosome, large subunit precursor"/>
    <property type="evidence" value="ECO:0007669"/>
    <property type="project" value="UniProtKB-UniRule"/>
</dbReference>
<keyword evidence="1 4" id="KW-0690">Ribosome biogenesis</keyword>
<dbReference type="HAMAP" id="MF_03028">
    <property type="entry name" value="Pescadillo"/>
    <property type="match status" value="1"/>
</dbReference>
<dbReference type="EMBL" id="CAXKWB010014332">
    <property type="protein sequence ID" value="CAL4110205.1"/>
    <property type="molecule type" value="Genomic_DNA"/>
</dbReference>
<dbReference type="SUPFAM" id="SSF52113">
    <property type="entry name" value="BRCT domain"/>
    <property type="match status" value="1"/>
</dbReference>
<dbReference type="CDD" id="cd17709">
    <property type="entry name" value="BRCT_pescadillo_like"/>
    <property type="match status" value="1"/>
</dbReference>
<feature type="compositionally biased region" description="Acidic residues" evidence="5">
    <location>
        <begin position="456"/>
        <end position="510"/>
    </location>
</feature>
<gene>
    <name evidence="7" type="ORF">MNOR_LOCUS19357</name>
</gene>
<dbReference type="InterPro" id="IPR010613">
    <property type="entry name" value="PES"/>
</dbReference>
<organism evidence="7 8">
    <name type="scientific">Meganyctiphanes norvegica</name>
    <name type="common">Northern krill</name>
    <name type="synonym">Thysanopoda norvegica</name>
    <dbReference type="NCBI Taxonomy" id="48144"/>
    <lineage>
        <taxon>Eukaryota</taxon>
        <taxon>Metazoa</taxon>
        <taxon>Ecdysozoa</taxon>
        <taxon>Arthropoda</taxon>
        <taxon>Crustacea</taxon>
        <taxon>Multicrustacea</taxon>
        <taxon>Malacostraca</taxon>
        <taxon>Eumalacostraca</taxon>
        <taxon>Eucarida</taxon>
        <taxon>Euphausiacea</taxon>
        <taxon>Euphausiidae</taxon>
        <taxon>Meganyctiphanes</taxon>
    </lineage>
</organism>
<evidence type="ECO:0000313" key="8">
    <source>
        <dbReference type="Proteomes" id="UP001497623"/>
    </source>
</evidence>
<evidence type="ECO:0000259" key="6">
    <source>
        <dbReference type="PROSITE" id="PS50172"/>
    </source>
</evidence>
<dbReference type="GO" id="GO:0005654">
    <property type="term" value="C:nucleoplasm"/>
    <property type="evidence" value="ECO:0007669"/>
    <property type="project" value="UniProtKB-SubCell"/>
</dbReference>
<dbReference type="Gene3D" id="3.40.50.10190">
    <property type="entry name" value="BRCT domain"/>
    <property type="match status" value="1"/>
</dbReference>
<feature type="region of interest" description="Disordered" evidence="5">
    <location>
        <begin position="450"/>
        <end position="543"/>
    </location>
</feature>
<proteinExistence type="inferred from homology"/>
<evidence type="ECO:0000313" key="7">
    <source>
        <dbReference type="EMBL" id="CAL4110205.1"/>
    </source>
</evidence>
<comment type="function">
    <text evidence="4">Required for maturation of ribosomal RNAs and formation of the large ribosomal subunit.</text>
</comment>
<comment type="subcellular location">
    <subcellularLocation>
        <location evidence="4">Nucleus</location>
        <location evidence="4">Nucleolus</location>
    </subcellularLocation>
    <subcellularLocation>
        <location evidence="4">Nucleus</location>
        <location evidence="4">Nucleoplasm</location>
    </subcellularLocation>
</comment>
<keyword evidence="3 4" id="KW-0539">Nucleus</keyword>
<evidence type="ECO:0000256" key="4">
    <source>
        <dbReference type="HAMAP-Rule" id="MF_03028"/>
    </source>
</evidence>
<feature type="compositionally biased region" description="Basic and acidic residues" evidence="5">
    <location>
        <begin position="529"/>
        <end position="543"/>
    </location>
</feature>
<protein>
    <recommendedName>
        <fullName evidence="4">Pescadillo homolog</fullName>
    </recommendedName>
</protein>
<feature type="domain" description="BRCT" evidence="6">
    <location>
        <begin position="316"/>
        <end position="412"/>
    </location>
</feature>
<evidence type="ECO:0000256" key="5">
    <source>
        <dbReference type="SAM" id="MobiDB-lite"/>
    </source>
</evidence>
<dbReference type="GO" id="GO:0070545">
    <property type="term" value="C:PeBoW complex"/>
    <property type="evidence" value="ECO:0007669"/>
    <property type="project" value="TreeGrafter"/>
</dbReference>
<dbReference type="Pfam" id="PF00533">
    <property type="entry name" value="BRCT"/>
    <property type="match status" value="1"/>
</dbReference>
<dbReference type="PANTHER" id="PTHR12221:SF6">
    <property type="entry name" value="PESCADILLO HOMOLOG"/>
    <property type="match status" value="1"/>
</dbReference>
<feature type="compositionally biased region" description="Basic residues" evidence="5">
    <location>
        <begin position="639"/>
        <end position="654"/>
    </location>
</feature>
<feature type="compositionally biased region" description="Acidic residues" evidence="5">
    <location>
        <begin position="518"/>
        <end position="528"/>
    </location>
</feature>
<dbReference type="PROSITE" id="PS50172">
    <property type="entry name" value="BRCT"/>
    <property type="match status" value="1"/>
</dbReference>
<name>A0AAV2R0Y0_MEGNR</name>
<comment type="similarity">
    <text evidence="4">Belongs to the pescadillo family.</text>
</comment>
<dbReference type="GO" id="GO:0000463">
    <property type="term" value="P:maturation of LSU-rRNA from tricistronic rRNA transcript (SSU-rRNA, 5.8S rRNA, LSU-rRNA)"/>
    <property type="evidence" value="ECO:0007669"/>
    <property type="project" value="UniProtKB-UniRule"/>
</dbReference>
<reference evidence="7 8" key="1">
    <citation type="submission" date="2024-05" db="EMBL/GenBank/DDBJ databases">
        <authorList>
            <person name="Wallberg A."/>
        </authorList>
    </citation>
    <scope>NUCLEOTIDE SEQUENCE [LARGE SCALE GENOMIC DNA]</scope>
</reference>
<dbReference type="Pfam" id="PF06732">
    <property type="entry name" value="Pescadillo_N"/>
    <property type="match status" value="1"/>
</dbReference>
<sequence>MGLMKKKGDSGKAAQYYTRSQAIRRLQLSLHDFRRLCILKGVYPRIPKSRKKAQKGDSRIRTLYYKKDIKFLIHEPIIWKFREHKIYLNKIKKYKGKKDLENARRVEDNNRPTYDLAHIVRERYPTFIDALGDLDDALSLNFLYAALPRQHRTHSDMHTLCRRLCVEWMHYIMESRSLRKVFVSIKGYYYQAEILGQTITWIVPHPFAPHGASDVDFRIMNTFCEFYIALLGFVNCRVYHKLNLYYPPTLVTETERRRQEGLTDVSEVVASLNAKLKRRFKENNNEEDESAEMDTHLLEDQNAVGEAIEEQKRKAAQKKLFEGSKFFLGREINRESLAFTIRSFGGEVSWDASASEGSTYPETDEKITHQIVDRGTKSGFEKKYLSRYYLQPQWVYDCVNSGILLPMQRYFPGVSLPPHLSPFVTQEHPEGGGYIPPEQRYIQMLQEGKEIPNDQEKEEESEEEPMNESDEDEDDENEDERVLEKDEEDSDEVEEEEDESENEDEIEVENMLEKLEDNESDDEINEEENGTKKDEKEIPDHARNMAVRRGKRMGEHEFGTTHKFDKEAERFKIMMIPKKRKNIYNRLKREETKDSMKKKTLERKREKFDKQEKIQKKLDKAAALKKEEKNKIKDEILKQKKKEKKQKVRQRKAQTKAVENSG</sequence>
<evidence type="ECO:0000256" key="2">
    <source>
        <dbReference type="ARBA" id="ARBA00022552"/>
    </source>
</evidence>
<dbReference type="InterPro" id="IPR036420">
    <property type="entry name" value="BRCT_dom_sf"/>
</dbReference>
<feature type="region of interest" description="Disordered" evidence="5">
    <location>
        <begin position="635"/>
        <end position="662"/>
    </location>
</feature>
<evidence type="ECO:0000256" key="3">
    <source>
        <dbReference type="ARBA" id="ARBA00023242"/>
    </source>
</evidence>
<dbReference type="GO" id="GO:0003723">
    <property type="term" value="F:RNA binding"/>
    <property type="evidence" value="ECO:0007669"/>
    <property type="project" value="TreeGrafter"/>
</dbReference>
<dbReference type="GO" id="GO:0000466">
    <property type="term" value="P:maturation of 5.8S rRNA from tricistronic rRNA transcript (SSU-rRNA, 5.8S rRNA, LSU-rRNA)"/>
    <property type="evidence" value="ECO:0007669"/>
    <property type="project" value="UniProtKB-UniRule"/>
</dbReference>
<dbReference type="SMART" id="SM00292">
    <property type="entry name" value="BRCT"/>
    <property type="match status" value="1"/>
</dbReference>
<accession>A0AAV2R0Y0</accession>
<dbReference type="Proteomes" id="UP001497623">
    <property type="component" value="Unassembled WGS sequence"/>
</dbReference>
<dbReference type="InterPro" id="IPR001357">
    <property type="entry name" value="BRCT_dom"/>
</dbReference>
<evidence type="ECO:0000256" key="1">
    <source>
        <dbReference type="ARBA" id="ARBA00022517"/>
    </source>
</evidence>
<keyword evidence="2 4" id="KW-0698">rRNA processing</keyword>
<dbReference type="PANTHER" id="PTHR12221">
    <property type="entry name" value="PESCADILLO - RELATED"/>
    <property type="match status" value="1"/>
</dbReference>
<dbReference type="GO" id="GO:0043021">
    <property type="term" value="F:ribonucleoprotein complex binding"/>
    <property type="evidence" value="ECO:0007669"/>
    <property type="project" value="UniProtKB-UniRule"/>
</dbReference>
<feature type="region of interest" description="Disordered" evidence="5">
    <location>
        <begin position="590"/>
        <end position="614"/>
    </location>
</feature>
<dbReference type="FunFam" id="3.40.50.10190:FF:000002">
    <property type="entry name" value="Pescadillo homolog"/>
    <property type="match status" value="1"/>
</dbReference>
<keyword evidence="8" id="KW-1185">Reference proteome</keyword>
<dbReference type="AlphaFoldDB" id="A0AAV2R0Y0"/>